<dbReference type="Proteomes" id="UP000799291">
    <property type="component" value="Unassembled WGS sequence"/>
</dbReference>
<name>A0A6G1J284_9PLEO</name>
<evidence type="ECO:0000256" key="1">
    <source>
        <dbReference type="SAM" id="Coils"/>
    </source>
</evidence>
<proteinExistence type="predicted"/>
<organism evidence="3 4">
    <name type="scientific">Lentithecium fluviatile CBS 122367</name>
    <dbReference type="NCBI Taxonomy" id="1168545"/>
    <lineage>
        <taxon>Eukaryota</taxon>
        <taxon>Fungi</taxon>
        <taxon>Dikarya</taxon>
        <taxon>Ascomycota</taxon>
        <taxon>Pezizomycotina</taxon>
        <taxon>Dothideomycetes</taxon>
        <taxon>Pleosporomycetidae</taxon>
        <taxon>Pleosporales</taxon>
        <taxon>Massarineae</taxon>
        <taxon>Lentitheciaceae</taxon>
        <taxon>Lentithecium</taxon>
    </lineage>
</organism>
<gene>
    <name evidence="3" type="ORF">K458DRAFT_389095</name>
</gene>
<keyword evidence="4" id="KW-1185">Reference proteome</keyword>
<dbReference type="AlphaFoldDB" id="A0A6G1J284"/>
<keyword evidence="2" id="KW-0812">Transmembrane</keyword>
<sequence length="311" mass="34599">MPTPSSSAKKNLHPPTLLHGSAAASRLIPAFATAVATLVATWVLADIILWLDKGLRIRDFENEVRSWLTAIQIRVATTVDNVFGVVLWDMWADGNVQSGSVTEEVNRVATATAVVRTMTTTTLLAGATPTPTIHSIQLTNIGLTSIGLGKDYPARHHGRILWTPFRWIWKGYMAIFTVYNHGYVIIGTFIFLAIVIAAVWIKLKFGKWLDNPAGMVIAELEKFFKEQKAKAMELFADVSESAKKEWDDAKKKAEKQAEEVEAKAKKKVDRTVEKIDEMANAVKDVDDNIDNTFNNAKDELKIAFKSELKVD</sequence>
<accession>A0A6G1J284</accession>
<feature type="transmembrane region" description="Helical" evidence="2">
    <location>
        <begin position="27"/>
        <end position="51"/>
    </location>
</feature>
<keyword evidence="2" id="KW-1133">Transmembrane helix</keyword>
<reference evidence="3" key="1">
    <citation type="journal article" date="2020" name="Stud. Mycol.">
        <title>101 Dothideomycetes genomes: a test case for predicting lifestyles and emergence of pathogens.</title>
        <authorList>
            <person name="Haridas S."/>
            <person name="Albert R."/>
            <person name="Binder M."/>
            <person name="Bloem J."/>
            <person name="Labutti K."/>
            <person name="Salamov A."/>
            <person name="Andreopoulos B."/>
            <person name="Baker S."/>
            <person name="Barry K."/>
            <person name="Bills G."/>
            <person name="Bluhm B."/>
            <person name="Cannon C."/>
            <person name="Castanera R."/>
            <person name="Culley D."/>
            <person name="Daum C."/>
            <person name="Ezra D."/>
            <person name="Gonzalez J."/>
            <person name="Henrissat B."/>
            <person name="Kuo A."/>
            <person name="Liang C."/>
            <person name="Lipzen A."/>
            <person name="Lutzoni F."/>
            <person name="Magnuson J."/>
            <person name="Mondo S."/>
            <person name="Nolan M."/>
            <person name="Ohm R."/>
            <person name="Pangilinan J."/>
            <person name="Park H.-J."/>
            <person name="Ramirez L."/>
            <person name="Alfaro M."/>
            <person name="Sun H."/>
            <person name="Tritt A."/>
            <person name="Yoshinaga Y."/>
            <person name="Zwiers L.-H."/>
            <person name="Turgeon B."/>
            <person name="Goodwin S."/>
            <person name="Spatafora J."/>
            <person name="Crous P."/>
            <person name="Grigoriev I."/>
        </authorList>
    </citation>
    <scope>NUCLEOTIDE SEQUENCE</scope>
    <source>
        <strain evidence="3">CBS 122367</strain>
    </source>
</reference>
<evidence type="ECO:0000256" key="2">
    <source>
        <dbReference type="SAM" id="Phobius"/>
    </source>
</evidence>
<keyword evidence="1" id="KW-0175">Coiled coil</keyword>
<dbReference type="EMBL" id="MU005581">
    <property type="protein sequence ID" value="KAF2684634.1"/>
    <property type="molecule type" value="Genomic_DNA"/>
</dbReference>
<feature type="transmembrane region" description="Helical" evidence="2">
    <location>
        <begin position="183"/>
        <end position="201"/>
    </location>
</feature>
<evidence type="ECO:0000313" key="3">
    <source>
        <dbReference type="EMBL" id="KAF2684634.1"/>
    </source>
</evidence>
<keyword evidence="2" id="KW-0472">Membrane</keyword>
<protein>
    <submittedName>
        <fullName evidence="3">Uncharacterized protein</fullName>
    </submittedName>
</protein>
<feature type="coiled-coil region" evidence="1">
    <location>
        <begin position="239"/>
        <end position="270"/>
    </location>
</feature>
<evidence type="ECO:0000313" key="4">
    <source>
        <dbReference type="Proteomes" id="UP000799291"/>
    </source>
</evidence>